<name>A0AAD9MNW3_PROWI</name>
<keyword evidence="3" id="KW-0240">DNA-directed RNA polymerase</keyword>
<evidence type="ECO:0000313" key="7">
    <source>
        <dbReference type="EMBL" id="KAK2079726.1"/>
    </source>
</evidence>
<proteinExistence type="inferred from homology"/>
<comment type="similarity">
    <text evidence="2">Belongs to the eukaryotic RPA49/POLR1E RNA polymerase subunit family.</text>
</comment>
<dbReference type="GO" id="GO:0003677">
    <property type="term" value="F:DNA binding"/>
    <property type="evidence" value="ECO:0007669"/>
    <property type="project" value="InterPro"/>
</dbReference>
<accession>A0AAD9MNW3</accession>
<evidence type="ECO:0000256" key="5">
    <source>
        <dbReference type="ARBA" id="ARBA00023242"/>
    </source>
</evidence>
<dbReference type="Proteomes" id="UP001255856">
    <property type="component" value="Unassembled WGS sequence"/>
</dbReference>
<evidence type="ECO:0000256" key="3">
    <source>
        <dbReference type="ARBA" id="ARBA00022478"/>
    </source>
</evidence>
<gene>
    <name evidence="7" type="ORF">QBZ16_002121</name>
</gene>
<keyword evidence="5" id="KW-0539">Nucleus</keyword>
<keyword evidence="8" id="KW-1185">Reference proteome</keyword>
<dbReference type="PANTHER" id="PTHR14440">
    <property type="entry name" value="DNA-DIRECTED RNA POLYMERASE I SUBUNIT RPA49"/>
    <property type="match status" value="1"/>
</dbReference>
<sequence length="587" mass="63277">MLHDRVEDEYAVAVFDPASGTLRTVPVRSNSVLRLQQQVHGVDYEPTRAGAEEQAAPEDMRAAAMRLVEQLGSQRRKRQLRAREASRVDPTQTVSSAAALRAVVATGGAAEQTLDELMAQAVAARPLPPHDPEATTAERAYPVRRGLVWDGVWDALAADELLAAAEAGPAAVAELKSGGLVRTDYVASRLADADWRNKAGGAERARLLALGRDSLEAKVGISGHVLVPVLRKFYTHHPASMEGSERWALAPAGKELMFNWAVASALRAEVGSTLDSGALAALAAGLQCKPGDLLQRCRELGAAVVSVSGRGTQVALLPPSARQRTLASYFPEIKTKGKRVAITGNKAANGAEQLKEEARAAQEKELPAVIEVKIDNHTEPFATIVTVEYGDKLGELLDTVAALKALGLNIKRAKLGADDKHKFYITDAETSEKIVKSSRLEEIRLTILNNLLRYHPEASAQLAWGSPAAYASDRSGMAGDASPLGVRKYGIKTQVEVRDDESGLSSKLLVNTVDRPGLLTDIVHILKDISLNVISAEVDTIGRNAFDVFQITYHGEPLPPPMCQLVVNSLQYYLSANEMDKEWAESY</sequence>
<dbReference type="Pfam" id="PF06870">
    <property type="entry name" value="RNA_pol_I_A49"/>
    <property type="match status" value="1"/>
</dbReference>
<dbReference type="InterPro" id="IPR009668">
    <property type="entry name" value="RNA_pol-assoc_fac_A49-like"/>
</dbReference>
<dbReference type="SUPFAM" id="SSF55021">
    <property type="entry name" value="ACT-like"/>
    <property type="match status" value="1"/>
</dbReference>
<dbReference type="GO" id="GO:0005730">
    <property type="term" value="C:nucleolus"/>
    <property type="evidence" value="ECO:0007669"/>
    <property type="project" value="UniProtKB-SubCell"/>
</dbReference>
<dbReference type="CDD" id="cd04873">
    <property type="entry name" value="ACT_UUR-ACR-like"/>
    <property type="match status" value="1"/>
</dbReference>
<comment type="caution">
    <text evidence="7">The sequence shown here is derived from an EMBL/GenBank/DDBJ whole genome shotgun (WGS) entry which is preliminary data.</text>
</comment>
<evidence type="ECO:0000313" key="8">
    <source>
        <dbReference type="Proteomes" id="UP001255856"/>
    </source>
</evidence>
<evidence type="ECO:0000256" key="2">
    <source>
        <dbReference type="ARBA" id="ARBA00009430"/>
    </source>
</evidence>
<dbReference type="AlphaFoldDB" id="A0AAD9MNW3"/>
<dbReference type="EMBL" id="JASFZW010000002">
    <property type="protein sequence ID" value="KAK2079726.1"/>
    <property type="molecule type" value="Genomic_DNA"/>
</dbReference>
<evidence type="ECO:0000259" key="6">
    <source>
        <dbReference type="PROSITE" id="PS51671"/>
    </source>
</evidence>
<keyword evidence="4" id="KW-0804">Transcription</keyword>
<dbReference type="GO" id="GO:0000428">
    <property type="term" value="C:DNA-directed RNA polymerase complex"/>
    <property type="evidence" value="ECO:0007669"/>
    <property type="project" value="UniProtKB-KW"/>
</dbReference>
<reference evidence="7" key="1">
    <citation type="submission" date="2021-01" db="EMBL/GenBank/DDBJ databases">
        <authorList>
            <person name="Eckstrom K.M.E."/>
        </authorList>
    </citation>
    <scope>NUCLEOTIDE SEQUENCE</scope>
    <source>
        <strain evidence="7">UVCC 0001</strain>
    </source>
</reference>
<evidence type="ECO:0000256" key="1">
    <source>
        <dbReference type="ARBA" id="ARBA00004604"/>
    </source>
</evidence>
<dbReference type="InterPro" id="IPR002912">
    <property type="entry name" value="ACT_dom"/>
</dbReference>
<evidence type="ECO:0000256" key="4">
    <source>
        <dbReference type="ARBA" id="ARBA00023163"/>
    </source>
</evidence>
<comment type="subcellular location">
    <subcellularLocation>
        <location evidence="1">Nucleus</location>
        <location evidence="1">Nucleolus</location>
    </subcellularLocation>
</comment>
<feature type="domain" description="ACT" evidence="6">
    <location>
        <begin position="507"/>
        <end position="586"/>
    </location>
</feature>
<protein>
    <recommendedName>
        <fullName evidence="6">ACT domain-containing protein</fullName>
    </recommendedName>
</protein>
<dbReference type="GO" id="GO:0006351">
    <property type="term" value="P:DNA-templated transcription"/>
    <property type="evidence" value="ECO:0007669"/>
    <property type="project" value="InterPro"/>
</dbReference>
<dbReference type="PROSITE" id="PS51671">
    <property type="entry name" value="ACT"/>
    <property type="match status" value="1"/>
</dbReference>
<organism evidence="7 8">
    <name type="scientific">Prototheca wickerhamii</name>
    <dbReference type="NCBI Taxonomy" id="3111"/>
    <lineage>
        <taxon>Eukaryota</taxon>
        <taxon>Viridiplantae</taxon>
        <taxon>Chlorophyta</taxon>
        <taxon>core chlorophytes</taxon>
        <taxon>Trebouxiophyceae</taxon>
        <taxon>Chlorellales</taxon>
        <taxon>Chlorellaceae</taxon>
        <taxon>Prototheca</taxon>
    </lineage>
</organism>
<dbReference type="InterPro" id="IPR045865">
    <property type="entry name" value="ACT-like_dom_sf"/>
</dbReference>